<name>A0A6M0RVP1_9CYAN</name>
<keyword evidence="1" id="KW-0472">Membrane</keyword>
<accession>A0A6M0RVP1</accession>
<dbReference type="EMBL" id="QXHD01000004">
    <property type="protein sequence ID" value="NEZ59950.1"/>
    <property type="molecule type" value="Genomic_DNA"/>
</dbReference>
<organism evidence="2 3">
    <name type="scientific">Adonisia turfae CCMR0081</name>
    <dbReference type="NCBI Taxonomy" id="2292702"/>
    <lineage>
        <taxon>Bacteria</taxon>
        <taxon>Bacillati</taxon>
        <taxon>Cyanobacteriota</taxon>
        <taxon>Adonisia</taxon>
        <taxon>Adonisia turfae</taxon>
    </lineage>
</organism>
<dbReference type="AlphaFoldDB" id="A0A6M0RVP1"/>
<keyword evidence="1" id="KW-0812">Transmembrane</keyword>
<comment type="caution">
    <text evidence="2">The sequence shown here is derived from an EMBL/GenBank/DDBJ whole genome shotgun (WGS) entry which is preliminary data.</text>
</comment>
<evidence type="ECO:0000256" key="1">
    <source>
        <dbReference type="SAM" id="Phobius"/>
    </source>
</evidence>
<evidence type="ECO:0000313" key="3">
    <source>
        <dbReference type="Proteomes" id="UP000481033"/>
    </source>
</evidence>
<reference evidence="2 3" key="1">
    <citation type="journal article" date="2020" name="Microb. Ecol.">
        <title>Ecogenomics of the Marine Benthic Filamentous Cyanobacterium Adonisia.</title>
        <authorList>
            <person name="Walter J.M."/>
            <person name="Coutinho F.H."/>
            <person name="Leomil L."/>
            <person name="Hargreaves P.I."/>
            <person name="Campeao M.E."/>
            <person name="Vieira V.V."/>
            <person name="Silva B.S."/>
            <person name="Fistarol G.O."/>
            <person name="Salomon P.S."/>
            <person name="Sawabe T."/>
            <person name="Mino S."/>
            <person name="Hosokawa M."/>
            <person name="Miyashita H."/>
            <person name="Maruyama F."/>
            <person name="van Verk M.C."/>
            <person name="Dutilh B.E."/>
            <person name="Thompson C.C."/>
            <person name="Thompson F.L."/>
        </authorList>
    </citation>
    <scope>NUCLEOTIDE SEQUENCE [LARGE SCALE GENOMIC DNA]</scope>
    <source>
        <strain evidence="2 3">CCMR0081</strain>
    </source>
</reference>
<protein>
    <submittedName>
        <fullName evidence="2">Uncharacterized protein</fullName>
    </submittedName>
</protein>
<keyword evidence="3" id="KW-1185">Reference proteome</keyword>
<gene>
    <name evidence="2" type="ORF">DXZ20_30760</name>
</gene>
<keyword evidence="1" id="KW-1133">Transmembrane helix</keyword>
<feature type="transmembrane region" description="Helical" evidence="1">
    <location>
        <begin position="12"/>
        <end position="35"/>
    </location>
</feature>
<evidence type="ECO:0000313" key="2">
    <source>
        <dbReference type="EMBL" id="NEZ59950.1"/>
    </source>
</evidence>
<sequence length="175" mass="19905">MRKQDIKRDASGPSIFLSTVALMLSALAIFAYFLFRSGSPQQAVEGSPTPDSYCQENFEDQEVLLQRLSDLKNRMGDNWSSFCQDRLDSALYETAILKAAVGRFNTSFIRLCQIPERPDSEIFKDARFLFSIWEENRNTSGESQEIKPLLENFFQNYETVSESCPAAKEIFAGNN</sequence>
<proteinExistence type="predicted"/>
<dbReference type="Proteomes" id="UP000481033">
    <property type="component" value="Unassembled WGS sequence"/>
</dbReference>